<reference evidence="2" key="1">
    <citation type="submission" date="2020-12" db="EMBL/GenBank/DDBJ databases">
        <title>Clostridium thailandense sp. nov., a novel acetogenic bacterium isolated from peat land soil in Thailand.</title>
        <authorList>
            <person name="Chaikitkaew S."/>
            <person name="Birkeland N.K."/>
        </authorList>
    </citation>
    <scope>NUCLEOTIDE SEQUENCE</scope>
    <source>
        <strain evidence="2">DSM 17425</strain>
    </source>
</reference>
<dbReference type="Gene3D" id="2.170.130.30">
    <property type="match status" value="1"/>
</dbReference>
<dbReference type="AlphaFoldDB" id="A0A934HVW7"/>
<dbReference type="Gene3D" id="1.50.10.20">
    <property type="match status" value="1"/>
</dbReference>
<evidence type="ECO:0000313" key="3">
    <source>
        <dbReference type="Proteomes" id="UP000622687"/>
    </source>
</evidence>
<dbReference type="InterPro" id="IPR008930">
    <property type="entry name" value="Terpenoid_cyclase/PrenylTrfase"/>
</dbReference>
<proteinExistence type="predicted"/>
<dbReference type="EMBL" id="JAEEGB010000005">
    <property type="protein sequence ID" value="MBI6871882.1"/>
    <property type="molecule type" value="Genomic_DNA"/>
</dbReference>
<dbReference type="Proteomes" id="UP000622687">
    <property type="component" value="Unassembled WGS sequence"/>
</dbReference>
<dbReference type="InterPro" id="IPR007110">
    <property type="entry name" value="Ig-like_dom"/>
</dbReference>
<dbReference type="SMART" id="SM00635">
    <property type="entry name" value="BID_2"/>
    <property type="match status" value="2"/>
</dbReference>
<dbReference type="InterPro" id="IPR027954">
    <property type="entry name" value="Transcobalamin-like_C"/>
</dbReference>
<keyword evidence="3" id="KW-1185">Reference proteome</keyword>
<evidence type="ECO:0000313" key="2">
    <source>
        <dbReference type="EMBL" id="MBI6871882.1"/>
    </source>
</evidence>
<dbReference type="Pfam" id="PF02368">
    <property type="entry name" value="Big_2"/>
    <property type="match status" value="2"/>
</dbReference>
<dbReference type="PROSITE" id="PS50835">
    <property type="entry name" value="IG_LIKE"/>
    <property type="match status" value="1"/>
</dbReference>
<sequence length="942" mass="102864">MRNFKQKVISIFMTLVMMIGIVGMNITSVFAEEGNKSINVNIAVVGMYNEILLKPQQITLNCDGKEPTAEDALRATTTSGLKLEIGSSGWVSGIQDQKNGTDDGNYSSQSGWMYKVGFMMPNDVPRTKTIKDGEYIFFYYAKSPYDLLPSYDSIQNDFVNVTVKSTEKDNSFTEKVTVLKGNSINAAIMEALKSHGGDFDKASLPTGILMSKGGQYWSYILNGDKSTYNSKDAQLEDGNTITIFKDSGEGPKDTEETNVQSKVNLNITGYKGTFLDEKDLEVKDGETVLNFLTRTLDSKGITYANRSGYIAMIADQRERDRGTYSGWKYSVNGVFPNVGMGSYTAKQGDKINLIFVEGFMDETSFRDIDKIDLNKTELSLKVNGEETLTTSVTPKEATEKINWTSDDENIAKVDKNGKVTGLKEGTANITATTQYTKQTAVCKITVAGSKTEEPTKPEIKVESIALDKSAAKISEGETLQLNATVTPDNAANKKMTWISNNQEVAKIDDNGKVIALKEGTANITVTSEDGGKTASCNITVEKNKPEVPKGYANLINALIDGISPKISISDWAALELNKAGKEVPKDYLTKLEETVKTNKGVFSQATDYERTVLGILGAGGNPTNFGGYNLVEKIYNNAKMESQGVNAYIFGLIALDSANFKIPENAKWTREKLIQAILDSKTNDGGWSFGGTKADPDMTAMALSALAPYYNTNTDVKAAIDAAIEKLSQLQTEKGGFTSWGSANSNSVAMVIIGLCDNGIDPATDKRFIKNGNNLMDALLSFAVSDNSGFGFTDNTRTNEMATEQGLRAIAAYKSFKEGKGSVYKGFKVDDNENKPENKTIEIENLTKDTVFNLGSDAKVSINVTNKGEKDQDASLIIGLFDKDGQFVNYVSGKQTIKKGDSSVLTNMMKLPKEGQYKLRAFVWDDLESMNPFTDIIEIPVK</sequence>
<accession>A0A934HVW7</accession>
<evidence type="ECO:0000259" key="1">
    <source>
        <dbReference type="PROSITE" id="PS50835"/>
    </source>
</evidence>
<dbReference type="SUPFAM" id="SSF49373">
    <property type="entry name" value="Invasin/intimin cell-adhesion fragments"/>
    <property type="match status" value="2"/>
</dbReference>
<name>A0A934HVW7_9CLOT</name>
<dbReference type="Gene3D" id="2.60.40.1080">
    <property type="match status" value="2"/>
</dbReference>
<organism evidence="2 3">
    <name type="scientific">Clostridium aciditolerans</name>
    <dbReference type="NCBI Taxonomy" id="339861"/>
    <lineage>
        <taxon>Bacteria</taxon>
        <taxon>Bacillati</taxon>
        <taxon>Bacillota</taxon>
        <taxon>Clostridia</taxon>
        <taxon>Eubacteriales</taxon>
        <taxon>Clostridiaceae</taxon>
        <taxon>Clostridium</taxon>
    </lineage>
</organism>
<dbReference type="InterPro" id="IPR008964">
    <property type="entry name" value="Invasin/intimin_cell_adhesion"/>
</dbReference>
<dbReference type="Pfam" id="PF14478">
    <property type="entry name" value="DUF4430"/>
    <property type="match status" value="1"/>
</dbReference>
<gene>
    <name evidence="2" type="ORF">I6U51_04070</name>
</gene>
<dbReference type="RefSeq" id="WP_211141319.1">
    <property type="nucleotide sequence ID" value="NZ_JAEEGB010000005.1"/>
</dbReference>
<comment type="caution">
    <text evidence="2">The sequence shown here is derived from an EMBL/GenBank/DDBJ whole genome shotgun (WGS) entry which is preliminary data.</text>
</comment>
<protein>
    <submittedName>
        <fullName evidence="2">Ig-like domain-containing protein</fullName>
    </submittedName>
</protein>
<dbReference type="SUPFAM" id="SSF48239">
    <property type="entry name" value="Terpenoid cyclases/Protein prenyltransferases"/>
    <property type="match status" value="1"/>
</dbReference>
<dbReference type="CDD" id="cd00688">
    <property type="entry name" value="ISOPREN_C2_like"/>
    <property type="match status" value="1"/>
</dbReference>
<feature type="domain" description="Ig-like" evidence="1">
    <location>
        <begin position="457"/>
        <end position="548"/>
    </location>
</feature>
<dbReference type="InterPro" id="IPR003343">
    <property type="entry name" value="Big_2"/>
</dbReference>